<reference evidence="2" key="1">
    <citation type="submission" date="2020-10" db="EMBL/GenBank/DDBJ databases">
        <title>Connecting structure to function with the recovery of over 1000 high-quality activated sludge metagenome-assembled genomes encoding full-length rRNA genes using long-read sequencing.</title>
        <authorList>
            <person name="Singleton C.M."/>
            <person name="Petriglieri F."/>
            <person name="Kristensen J.M."/>
            <person name="Kirkegaard R.H."/>
            <person name="Michaelsen T.Y."/>
            <person name="Andersen M.H."/>
            <person name="Karst S.M."/>
            <person name="Dueholm M.S."/>
            <person name="Nielsen P.H."/>
            <person name="Albertsen M."/>
        </authorList>
    </citation>
    <scope>NUCLEOTIDE SEQUENCE</scope>
    <source>
        <strain evidence="2">Bjer_18-Q3-R1-45_BAT3C.347</strain>
    </source>
</reference>
<comment type="caution">
    <text evidence="2">The sequence shown here is derived from an EMBL/GenBank/DDBJ whole genome shotgun (WGS) entry which is preliminary data.</text>
</comment>
<evidence type="ECO:0000313" key="2">
    <source>
        <dbReference type="EMBL" id="MBK6972161.1"/>
    </source>
</evidence>
<feature type="domain" description="VapC45 PIN like" evidence="1">
    <location>
        <begin position="1"/>
        <end position="39"/>
    </location>
</feature>
<accession>A0A9D7HQA0</accession>
<proteinExistence type="predicted"/>
<protein>
    <recommendedName>
        <fullName evidence="1">VapC45 PIN like domain-containing protein</fullName>
    </recommendedName>
</protein>
<dbReference type="InterPro" id="IPR041375">
    <property type="entry name" value="VapC45_PIN-like"/>
</dbReference>
<gene>
    <name evidence="2" type="ORF">IPH26_04120</name>
</gene>
<evidence type="ECO:0000259" key="1">
    <source>
        <dbReference type="Pfam" id="PF18478"/>
    </source>
</evidence>
<dbReference type="Pfam" id="PF18478">
    <property type="entry name" value="PIN_10"/>
    <property type="match status" value="1"/>
</dbReference>
<organism evidence="2 3">
    <name type="scientific">Candidatus Methylophosphatis roskildensis</name>
    <dbReference type="NCBI Taxonomy" id="2899263"/>
    <lineage>
        <taxon>Bacteria</taxon>
        <taxon>Pseudomonadati</taxon>
        <taxon>Pseudomonadota</taxon>
        <taxon>Betaproteobacteria</taxon>
        <taxon>Nitrosomonadales</taxon>
        <taxon>Sterolibacteriaceae</taxon>
        <taxon>Candidatus Methylophosphatis</taxon>
    </lineage>
</organism>
<dbReference type="EMBL" id="JADJEV010000002">
    <property type="protein sequence ID" value="MBK6972161.1"/>
    <property type="molecule type" value="Genomic_DNA"/>
</dbReference>
<dbReference type="AlphaFoldDB" id="A0A9D7HQA0"/>
<evidence type="ECO:0000313" key="3">
    <source>
        <dbReference type="Proteomes" id="UP000807785"/>
    </source>
</evidence>
<sequence>MREVGRRGWLVLTRDQNIRRKPDELAALREAGVILFALTSGNLSAQETAEIVIGAWPKMKRLAAQITPPAIFSATRGGEVRRIMR</sequence>
<dbReference type="Proteomes" id="UP000807785">
    <property type="component" value="Unassembled WGS sequence"/>
</dbReference>
<name>A0A9D7HQA0_9PROT</name>